<dbReference type="EMBL" id="CH991560">
    <property type="protein sequence ID" value="EDQ87233.1"/>
    <property type="molecule type" value="Genomic_DNA"/>
</dbReference>
<evidence type="ECO:0008006" key="3">
    <source>
        <dbReference type="Google" id="ProtNLM"/>
    </source>
</evidence>
<dbReference type="AlphaFoldDB" id="A9V587"/>
<dbReference type="Gene3D" id="3.40.50.12780">
    <property type="entry name" value="N-terminal domain of ligase-like"/>
    <property type="match status" value="1"/>
</dbReference>
<dbReference type="SUPFAM" id="SSF56801">
    <property type="entry name" value="Acetyl-CoA synthetase-like"/>
    <property type="match status" value="1"/>
</dbReference>
<dbReference type="InterPro" id="IPR042099">
    <property type="entry name" value="ANL_N_sf"/>
</dbReference>
<sequence>MSEPRDDRAVPQPVLVSDRMATVLGAPTGALRILELTDSAPSSARRLTIDPTAVTHWAQCWQSLCTALGKQHNAASPQRQPTVGFYAEHGTVTTLLLHSLRQANCIALPLSVSEHGLALARDHCDLLVAPLTLTLTESTLTVLQPWCCLQILSYQLVIYSRPRHEDDPAGSGPLCPWPADETWAYVLSTSGSTGRPKLVAVSPASYEPNVRDVQDWLQLSHTDVVAHTTLPTFDPAVLEIGLASHAGATLATCPYIWRVKIHGQRINLESAVPVEHQHRAIVVPVALAGSWFCVFDSDNALGTRSSTDAKHTTRYSPGSRPDEMADYAASSGYRITLATDFWHAPLRSLALPSLLRVELAALWQQFYPQTQLAELFSALESASTLSELVEAAGRPLANPATPSPERMLLLQSFRQEKTVTPAPELEVMIAARMHHLSYRSALYNWNRSQATTTAHWNPGAIQLFAALECIRHDRPALLTPKASWTTPFEACVDCDVGVIECSLDEPVRAATAMNGSPPAQRERRAGAARSLVLAAGHDGYVKCMEAASGYTLWATCLPERCVRSSARFWHEWAIFGSHDGHAYALHLSALGQPKDLWRADGADGVCVALEPSVSRHIVPVKTGRHGSLLAPPTVALLHDLALVSTLGGHLFTFALADKPGCPALRRRHHVRLEAPIFGGVGLRTDEYVAAVATVAGRVHLLRVPDMQPLHEVSADAHIFARPVFASSLDSWLVPTHAPALLVMWEDPVAGTEPGTQILKTRQCPLPGVSSTACFVCASEAPDVWISCADGQLVCVQEPLGAGHVVATDTGHALFSAPVGVAHPTDMNVWAQDRAAGADHEPHMQGLGQLGLAFQNQYPGLALHMGPQQQDAVAQVSKANAELLQETAAHARLLEVGGAPTPREERRSRKPCSPPALTPIALALPPVRKCCRVICARDLTGTTSVGANAAVGLEC</sequence>
<dbReference type="GeneID" id="5893203"/>
<organism evidence="1 2">
    <name type="scientific">Monosiga brevicollis</name>
    <name type="common">Choanoflagellate</name>
    <dbReference type="NCBI Taxonomy" id="81824"/>
    <lineage>
        <taxon>Eukaryota</taxon>
        <taxon>Choanoflagellata</taxon>
        <taxon>Craspedida</taxon>
        <taxon>Salpingoecidae</taxon>
        <taxon>Monosiga</taxon>
    </lineage>
</organism>
<dbReference type="STRING" id="81824.A9V587"/>
<dbReference type="InterPro" id="IPR052091">
    <property type="entry name" value="Beta-ala_Activ/Resist"/>
</dbReference>
<name>A9V587_MONBE</name>
<dbReference type="RefSeq" id="XP_001747846.1">
    <property type="nucleotide sequence ID" value="XM_001747794.1"/>
</dbReference>
<reference evidence="1 2" key="1">
    <citation type="journal article" date="2008" name="Nature">
        <title>The genome of the choanoflagellate Monosiga brevicollis and the origin of metazoans.</title>
        <authorList>
            <consortium name="JGI Sequencing"/>
            <person name="King N."/>
            <person name="Westbrook M.J."/>
            <person name="Young S.L."/>
            <person name="Kuo A."/>
            <person name="Abedin M."/>
            <person name="Chapman J."/>
            <person name="Fairclough S."/>
            <person name="Hellsten U."/>
            <person name="Isogai Y."/>
            <person name="Letunic I."/>
            <person name="Marr M."/>
            <person name="Pincus D."/>
            <person name="Putnam N."/>
            <person name="Rokas A."/>
            <person name="Wright K.J."/>
            <person name="Zuzow R."/>
            <person name="Dirks W."/>
            <person name="Good M."/>
            <person name="Goodstein D."/>
            <person name="Lemons D."/>
            <person name="Li W."/>
            <person name="Lyons J.B."/>
            <person name="Morris A."/>
            <person name="Nichols S."/>
            <person name="Richter D.J."/>
            <person name="Salamov A."/>
            <person name="Bork P."/>
            <person name="Lim W.A."/>
            <person name="Manning G."/>
            <person name="Miller W.T."/>
            <person name="McGinnis W."/>
            <person name="Shapiro H."/>
            <person name="Tjian R."/>
            <person name="Grigoriev I.V."/>
            <person name="Rokhsar D."/>
        </authorList>
    </citation>
    <scope>NUCLEOTIDE SEQUENCE [LARGE SCALE GENOMIC DNA]</scope>
    <source>
        <strain evidence="2">MX1 / ATCC 50154</strain>
    </source>
</reference>
<dbReference type="InterPro" id="IPR011047">
    <property type="entry name" value="Quinoprotein_ADH-like_sf"/>
</dbReference>
<dbReference type="InParanoid" id="A9V587"/>
<dbReference type="Gene3D" id="2.130.10.10">
    <property type="entry name" value="YVTN repeat-like/Quinoprotein amine dehydrogenase"/>
    <property type="match status" value="1"/>
</dbReference>
<keyword evidence="2" id="KW-1185">Reference proteome</keyword>
<protein>
    <recommendedName>
        <fullName evidence="3">AMP-dependent synthetase/ligase domain-containing protein</fullName>
    </recommendedName>
</protein>
<dbReference type="PANTHER" id="PTHR44394">
    <property type="entry name" value="BETA-ALANINE-ACTIVATING ENZYME"/>
    <property type="match status" value="1"/>
</dbReference>
<evidence type="ECO:0000313" key="2">
    <source>
        <dbReference type="Proteomes" id="UP000001357"/>
    </source>
</evidence>
<dbReference type="PANTHER" id="PTHR44394:SF1">
    <property type="entry name" value="BETA-ALANINE-ACTIVATING ENZYME"/>
    <property type="match status" value="1"/>
</dbReference>
<evidence type="ECO:0000313" key="1">
    <source>
        <dbReference type="EMBL" id="EDQ87233.1"/>
    </source>
</evidence>
<dbReference type="InterPro" id="IPR015943">
    <property type="entry name" value="WD40/YVTN_repeat-like_dom_sf"/>
</dbReference>
<dbReference type="KEGG" id="mbr:MONBRDRAFT_10108"/>
<dbReference type="SUPFAM" id="SSF50998">
    <property type="entry name" value="Quinoprotein alcohol dehydrogenase-like"/>
    <property type="match status" value="1"/>
</dbReference>
<dbReference type="Proteomes" id="UP000001357">
    <property type="component" value="Unassembled WGS sequence"/>
</dbReference>
<gene>
    <name evidence="1" type="ORF">MONBRDRAFT_10108</name>
</gene>
<proteinExistence type="predicted"/>
<dbReference type="GO" id="GO:0043041">
    <property type="term" value="P:amino acid activation for nonribosomal peptide biosynthetic process"/>
    <property type="evidence" value="ECO:0000318"/>
    <property type="project" value="GO_Central"/>
</dbReference>
<accession>A9V587</accession>